<sequence>MSEANDKTDGQELAAQGDEDSGPKLPTNPELEDALREAVESVESHEKEAAAGPEDVAAELAKSNDRLLRLQADFENFRRRALSERHDLYQHGHENLVKDLLLTVDNLDRAIGHARESEGGDLESFLQGIELVQREFLGILEDHA</sequence>
<name>X0UZK3_9ZZZZ</name>
<feature type="compositionally biased region" description="Basic and acidic residues" evidence="3">
    <location>
        <begin position="33"/>
        <end position="49"/>
    </location>
</feature>
<dbReference type="GO" id="GO:0051082">
    <property type="term" value="F:unfolded protein binding"/>
    <property type="evidence" value="ECO:0007669"/>
    <property type="project" value="TreeGrafter"/>
</dbReference>
<proteinExistence type="inferred from homology"/>
<comment type="caution">
    <text evidence="4">The sequence shown here is derived from an EMBL/GenBank/DDBJ whole genome shotgun (WGS) entry which is preliminary data.</text>
</comment>
<dbReference type="Pfam" id="PF01025">
    <property type="entry name" value="GrpE"/>
    <property type="match status" value="1"/>
</dbReference>
<feature type="region of interest" description="Disordered" evidence="3">
    <location>
        <begin position="1"/>
        <end position="56"/>
    </location>
</feature>
<dbReference type="EMBL" id="BARS01015743">
    <property type="protein sequence ID" value="GAF93850.1"/>
    <property type="molecule type" value="Genomic_DNA"/>
</dbReference>
<dbReference type="AlphaFoldDB" id="X0UZK3"/>
<feature type="non-terminal residue" evidence="4">
    <location>
        <position position="144"/>
    </location>
</feature>
<dbReference type="PANTHER" id="PTHR21237">
    <property type="entry name" value="GRPE PROTEIN"/>
    <property type="match status" value="1"/>
</dbReference>
<feature type="compositionally biased region" description="Basic and acidic residues" evidence="3">
    <location>
        <begin position="1"/>
        <end position="10"/>
    </location>
</feature>
<evidence type="ECO:0008006" key="5">
    <source>
        <dbReference type="Google" id="ProtNLM"/>
    </source>
</evidence>
<dbReference type="InterPro" id="IPR000740">
    <property type="entry name" value="GrpE"/>
</dbReference>
<accession>X0UZK3</accession>
<protein>
    <recommendedName>
        <fullName evidence="5">Nucleotide exchange factor GrpE</fullName>
    </recommendedName>
</protein>
<dbReference type="PANTHER" id="PTHR21237:SF23">
    <property type="entry name" value="GRPE PROTEIN HOMOLOG, MITOCHONDRIAL"/>
    <property type="match status" value="1"/>
</dbReference>
<comment type="similarity">
    <text evidence="1">Belongs to the GrpE family.</text>
</comment>
<dbReference type="SUPFAM" id="SSF58014">
    <property type="entry name" value="Coiled-coil domain of nucleotide exchange factor GrpE"/>
    <property type="match status" value="1"/>
</dbReference>
<dbReference type="GO" id="GO:0000774">
    <property type="term" value="F:adenyl-nucleotide exchange factor activity"/>
    <property type="evidence" value="ECO:0007669"/>
    <property type="project" value="InterPro"/>
</dbReference>
<dbReference type="GO" id="GO:0042803">
    <property type="term" value="F:protein homodimerization activity"/>
    <property type="evidence" value="ECO:0007669"/>
    <property type="project" value="InterPro"/>
</dbReference>
<dbReference type="InterPro" id="IPR013805">
    <property type="entry name" value="GrpE_CC"/>
</dbReference>
<organism evidence="4">
    <name type="scientific">marine sediment metagenome</name>
    <dbReference type="NCBI Taxonomy" id="412755"/>
    <lineage>
        <taxon>unclassified sequences</taxon>
        <taxon>metagenomes</taxon>
        <taxon>ecological metagenomes</taxon>
    </lineage>
</organism>
<keyword evidence="2" id="KW-0143">Chaperone</keyword>
<evidence type="ECO:0000313" key="4">
    <source>
        <dbReference type="EMBL" id="GAF93850.1"/>
    </source>
</evidence>
<evidence type="ECO:0000256" key="1">
    <source>
        <dbReference type="ARBA" id="ARBA00009054"/>
    </source>
</evidence>
<dbReference type="GO" id="GO:0006457">
    <property type="term" value="P:protein folding"/>
    <property type="evidence" value="ECO:0007669"/>
    <property type="project" value="InterPro"/>
</dbReference>
<dbReference type="PRINTS" id="PR00773">
    <property type="entry name" value="GRPEPROTEIN"/>
</dbReference>
<dbReference type="GO" id="GO:0051087">
    <property type="term" value="F:protein-folding chaperone binding"/>
    <property type="evidence" value="ECO:0007669"/>
    <property type="project" value="InterPro"/>
</dbReference>
<gene>
    <name evidence="4" type="ORF">S01H1_25998</name>
</gene>
<evidence type="ECO:0000256" key="3">
    <source>
        <dbReference type="SAM" id="MobiDB-lite"/>
    </source>
</evidence>
<reference evidence="4" key="1">
    <citation type="journal article" date="2014" name="Front. Microbiol.">
        <title>High frequency of phylogenetically diverse reductive dehalogenase-homologous genes in deep subseafloor sedimentary metagenomes.</title>
        <authorList>
            <person name="Kawai M."/>
            <person name="Futagami T."/>
            <person name="Toyoda A."/>
            <person name="Takaki Y."/>
            <person name="Nishi S."/>
            <person name="Hori S."/>
            <person name="Arai W."/>
            <person name="Tsubouchi T."/>
            <person name="Morono Y."/>
            <person name="Uchiyama I."/>
            <person name="Ito T."/>
            <person name="Fujiyama A."/>
            <person name="Inagaki F."/>
            <person name="Takami H."/>
        </authorList>
    </citation>
    <scope>NUCLEOTIDE SEQUENCE</scope>
    <source>
        <strain evidence="4">Expedition CK06-06</strain>
    </source>
</reference>
<dbReference type="Gene3D" id="3.90.20.20">
    <property type="match status" value="1"/>
</dbReference>
<evidence type="ECO:0000256" key="2">
    <source>
        <dbReference type="ARBA" id="ARBA00023186"/>
    </source>
</evidence>